<accession>A0A3E5GP27</accession>
<proteinExistence type="predicted"/>
<sequence>MSFGKFYQSNFSKVKFYDVTLWKSYMATIAFFSSIITIIAFFVTPKTKWSKLICFVCFIGLLIIVFGVKWWSANHKSKAFLTINNTKVEIIIGDIFDQLTNPEKHEGEITVIGVNDYYDDIVDNRIVARESLHGQYINKIKKARKIDALNKKIENDDILNRTGNPKENAERKMGKKIQYDLGSLVEFEDYILTVFTNFDVENKAFLTADNYMHFWMMFWENIDTIYAGRTINIPLMGAGITRFRNGKPTKQELLETMLWILKISGFHNTYGGKKIRFIIYSLDATEIDFYHIQHNLNFR</sequence>
<comment type="caution">
    <text evidence="3">The sequence shown here is derived from an EMBL/GenBank/DDBJ whole genome shotgun (WGS) entry which is preliminary data.</text>
</comment>
<protein>
    <recommendedName>
        <fullName evidence="2">Thoeris protein ThsA Macro domain-containing protein</fullName>
    </recommendedName>
</protein>
<dbReference type="Pfam" id="PF20016">
    <property type="entry name" value="ThsA_Macro"/>
    <property type="match status" value="1"/>
</dbReference>
<keyword evidence="1" id="KW-0472">Membrane</keyword>
<dbReference type="InterPro" id="IPR045535">
    <property type="entry name" value="ThsA_Macro"/>
</dbReference>
<evidence type="ECO:0000313" key="4">
    <source>
        <dbReference type="Proteomes" id="UP000261055"/>
    </source>
</evidence>
<name>A0A3E5GP27_9FIRM</name>
<keyword evidence="4" id="KW-1185">Reference proteome</keyword>
<keyword evidence="1" id="KW-0812">Transmembrane</keyword>
<reference evidence="3 4" key="1">
    <citation type="submission" date="2018-08" db="EMBL/GenBank/DDBJ databases">
        <title>A genome reference for cultivated species of the human gut microbiota.</title>
        <authorList>
            <person name="Zou Y."/>
            <person name="Xue W."/>
            <person name="Luo G."/>
        </authorList>
    </citation>
    <scope>NUCLEOTIDE SEQUENCE [LARGE SCALE GENOMIC DNA]</scope>
    <source>
        <strain evidence="3 4">OM02-12</strain>
    </source>
</reference>
<organism evidence="3 4">
    <name type="scientific">Dorea formicigenerans</name>
    <dbReference type="NCBI Taxonomy" id="39486"/>
    <lineage>
        <taxon>Bacteria</taxon>
        <taxon>Bacillati</taxon>
        <taxon>Bacillota</taxon>
        <taxon>Clostridia</taxon>
        <taxon>Lachnospirales</taxon>
        <taxon>Lachnospiraceae</taxon>
        <taxon>Dorea</taxon>
    </lineage>
</organism>
<gene>
    <name evidence="3" type="ORF">DXB12_14505</name>
</gene>
<keyword evidence="1" id="KW-1133">Transmembrane helix</keyword>
<dbReference type="Proteomes" id="UP000261055">
    <property type="component" value="Unassembled WGS sequence"/>
</dbReference>
<dbReference type="AlphaFoldDB" id="A0A3E5GP27"/>
<feature type="transmembrane region" description="Helical" evidence="1">
    <location>
        <begin position="21"/>
        <end position="43"/>
    </location>
</feature>
<feature type="domain" description="Thoeris protein ThsA Macro" evidence="2">
    <location>
        <begin position="88"/>
        <end position="279"/>
    </location>
</feature>
<dbReference type="RefSeq" id="WP_117614144.1">
    <property type="nucleotide sequence ID" value="NZ_QSVQ01000022.1"/>
</dbReference>
<evidence type="ECO:0000256" key="1">
    <source>
        <dbReference type="SAM" id="Phobius"/>
    </source>
</evidence>
<evidence type="ECO:0000259" key="2">
    <source>
        <dbReference type="Pfam" id="PF20016"/>
    </source>
</evidence>
<feature type="transmembrane region" description="Helical" evidence="1">
    <location>
        <begin position="49"/>
        <end position="68"/>
    </location>
</feature>
<dbReference type="EMBL" id="QSVQ01000022">
    <property type="protein sequence ID" value="RGO47294.1"/>
    <property type="molecule type" value="Genomic_DNA"/>
</dbReference>
<evidence type="ECO:0000313" key="3">
    <source>
        <dbReference type="EMBL" id="RGO47294.1"/>
    </source>
</evidence>